<evidence type="ECO:0000256" key="2">
    <source>
        <dbReference type="SAM" id="MobiDB-lite"/>
    </source>
</evidence>
<dbReference type="AlphaFoldDB" id="A0A1Z4GF15"/>
<feature type="compositionally biased region" description="Polar residues" evidence="2">
    <location>
        <begin position="1"/>
        <end position="12"/>
    </location>
</feature>
<feature type="region of interest" description="Disordered" evidence="2">
    <location>
        <begin position="104"/>
        <end position="165"/>
    </location>
</feature>
<feature type="compositionally biased region" description="Polar residues" evidence="2">
    <location>
        <begin position="144"/>
        <end position="161"/>
    </location>
</feature>
<reference evidence="3 4" key="1">
    <citation type="submission" date="2017-06" db="EMBL/GenBank/DDBJ databases">
        <title>Genome sequencing of cyanobaciteial culture collection at National Institute for Environmental Studies (NIES).</title>
        <authorList>
            <person name="Hirose Y."/>
            <person name="Shimura Y."/>
            <person name="Fujisawa T."/>
            <person name="Nakamura Y."/>
            <person name="Kawachi M."/>
        </authorList>
    </citation>
    <scope>NUCLEOTIDE SEQUENCE [LARGE SCALE GENOMIC DNA]</scope>
    <source>
        <strain evidence="3 4">NIES-21</strain>
    </source>
</reference>
<evidence type="ECO:0000313" key="4">
    <source>
        <dbReference type="Proteomes" id="UP000218287"/>
    </source>
</evidence>
<feature type="compositionally biased region" description="Low complexity" evidence="2">
    <location>
        <begin position="112"/>
        <end position="138"/>
    </location>
</feature>
<feature type="region of interest" description="Disordered" evidence="2">
    <location>
        <begin position="239"/>
        <end position="267"/>
    </location>
</feature>
<feature type="compositionally biased region" description="Polar residues" evidence="2">
    <location>
        <begin position="239"/>
        <end position="260"/>
    </location>
</feature>
<feature type="coiled-coil region" evidence="1">
    <location>
        <begin position="390"/>
        <end position="417"/>
    </location>
</feature>
<keyword evidence="1" id="KW-0175">Coiled coil</keyword>
<dbReference type="EMBL" id="AP018174">
    <property type="protein sequence ID" value="BAY16093.1"/>
    <property type="molecule type" value="Genomic_DNA"/>
</dbReference>
<proteinExistence type="predicted"/>
<organism evidence="3 4">
    <name type="scientific">Anabaenopsis circularis NIES-21</name>
    <dbReference type="NCBI Taxonomy" id="1085406"/>
    <lineage>
        <taxon>Bacteria</taxon>
        <taxon>Bacillati</taxon>
        <taxon>Cyanobacteriota</taxon>
        <taxon>Cyanophyceae</taxon>
        <taxon>Nostocales</taxon>
        <taxon>Nodulariaceae</taxon>
        <taxon>Anabaenopsis</taxon>
    </lineage>
</organism>
<evidence type="ECO:0000256" key="1">
    <source>
        <dbReference type="SAM" id="Coils"/>
    </source>
</evidence>
<gene>
    <name evidence="3" type="ORF">NIES21_19160</name>
</gene>
<name>A0A1Z4GF15_9CYAN</name>
<evidence type="ECO:0008006" key="5">
    <source>
        <dbReference type="Google" id="ProtNLM"/>
    </source>
</evidence>
<feature type="region of interest" description="Disordered" evidence="2">
    <location>
        <begin position="1"/>
        <end position="20"/>
    </location>
</feature>
<dbReference type="Proteomes" id="UP000218287">
    <property type="component" value="Chromosome"/>
</dbReference>
<sequence length="417" mass="45040">MSQNSPIDSGIQSSKPPELKPPLAAALASLEVQLDQELARYRRSRIASKTAYQSRTGNNINTQTQDTTEITALGGKIQLPVTEVKTSIQPASVTEVSLEKPVATAKAETTEQPQQKFSSSSSQTQIPLPSSNSTSSSSIVPATAQVTPSENLMQAKETPTQPDDYLESSEALLRSLNDEQQQQTKPPSNSNDSLLSPLGIGSMLLLLMASLTLGYIVFNPKSLPQLSFDKIFNSNSAANTDKTQTQETASQYQPPAQTELTPIPKYPNLATKEFPELKDPNDIVGLQPKTPPRAIAPVNPPVVISTPVAPPVVNPLPDVQPVQPLNLPPIATAQPVPQPTVTPPQVNAEIQPAADGFYHIVMDNEGDRTVTSVRQVVPDAYLSRDQKLIYLGALKTKEQVQKRLQELQAKGIKARVQ</sequence>
<dbReference type="OrthoDB" id="483348at2"/>
<protein>
    <recommendedName>
        <fullName evidence="5">SPOR domain-containing protein</fullName>
    </recommendedName>
</protein>
<evidence type="ECO:0000313" key="3">
    <source>
        <dbReference type="EMBL" id="BAY16093.1"/>
    </source>
</evidence>
<keyword evidence="4" id="KW-1185">Reference proteome</keyword>
<accession>A0A1Z4GF15</accession>